<accession>A0AA95EXH1</accession>
<organism evidence="3 4">
    <name type="scientific">Candidatus Cohnella colombiensis</name>
    <dbReference type="NCBI Taxonomy" id="3121368"/>
    <lineage>
        <taxon>Bacteria</taxon>
        <taxon>Bacillati</taxon>
        <taxon>Bacillota</taxon>
        <taxon>Bacilli</taxon>
        <taxon>Bacillales</taxon>
        <taxon>Paenibacillaceae</taxon>
        <taxon>Cohnella</taxon>
    </lineage>
</organism>
<gene>
    <name evidence="3" type="ORF">P0Y55_01155</name>
</gene>
<dbReference type="Pfam" id="PF01841">
    <property type="entry name" value="Transglut_core"/>
    <property type="match status" value="1"/>
</dbReference>
<dbReference type="PANTHER" id="PTHR46333:SF2">
    <property type="entry name" value="CYTOKINESIS PROTEIN 3"/>
    <property type="match status" value="1"/>
</dbReference>
<evidence type="ECO:0000313" key="3">
    <source>
        <dbReference type="EMBL" id="WEK54716.1"/>
    </source>
</evidence>
<dbReference type="AlphaFoldDB" id="A0AA95EXH1"/>
<reference evidence="3" key="1">
    <citation type="submission" date="2023-03" db="EMBL/GenBank/DDBJ databases">
        <title>Andean soil-derived lignocellulolytic bacterial consortium as a source of novel taxa and putative plastic-active enzymes.</title>
        <authorList>
            <person name="Diaz-Garcia L."/>
            <person name="Chuvochina M."/>
            <person name="Feuerriegel G."/>
            <person name="Bunk B."/>
            <person name="Sproer C."/>
            <person name="Streit W.R."/>
            <person name="Rodriguez L.M."/>
            <person name="Overmann J."/>
            <person name="Jimenez D.J."/>
        </authorList>
    </citation>
    <scope>NUCLEOTIDE SEQUENCE</scope>
    <source>
        <strain evidence="3">MAG 2441</strain>
    </source>
</reference>
<feature type="domain" description="Transglutaminase-like" evidence="2">
    <location>
        <begin position="168"/>
        <end position="224"/>
    </location>
</feature>
<feature type="signal peptide" evidence="1">
    <location>
        <begin position="1"/>
        <end position="22"/>
    </location>
</feature>
<dbReference type="GO" id="GO:0005737">
    <property type="term" value="C:cytoplasm"/>
    <property type="evidence" value="ECO:0007669"/>
    <property type="project" value="TreeGrafter"/>
</dbReference>
<name>A0AA95EXH1_9BACL</name>
<dbReference type="InterPro" id="IPR052557">
    <property type="entry name" value="CAP/Cytokinesis_protein"/>
</dbReference>
<protein>
    <submittedName>
        <fullName evidence="3">Transglutaminase domain-containing protein</fullName>
    </submittedName>
</protein>
<evidence type="ECO:0000256" key="1">
    <source>
        <dbReference type="SAM" id="SignalP"/>
    </source>
</evidence>
<dbReference type="PANTHER" id="PTHR46333">
    <property type="entry name" value="CYTOKINESIS PROTEIN 3"/>
    <property type="match status" value="1"/>
</dbReference>
<evidence type="ECO:0000259" key="2">
    <source>
        <dbReference type="SMART" id="SM00460"/>
    </source>
</evidence>
<sequence length="375" mass="42378">MRKLLKITITFAFLLSLLPITAQYQYNSTAFAAKISAKDQFYQEVVDALTERLAAITVIYTGNEKTLKKDIKSTLDAAINSNDYLHYTLKKYGYTASITGATATIKFNFTYWESLEETKVVKDTVRQALSKIITKNMNDHQKAKAINDWIVTTLSYDTSLTAYSAYDGITNGTTVCQGYALLTYEMMNQAGIPVKIIEGTSRGISHAWNLVKLSGNWYHLDTTWNDPIPDVAGRVSYDYYNLTDTEIRKDHSWKKSSSLPLAITSYEKTLLALSAKEKNRATFYTSFYNQIGFNYLSDEYTVSSAQELKSKISAAVTARETTLIIRYTKGSSIQKDMKAAFVGIKGLKSYQYTYENFARTSINDKIVKITINYVK</sequence>
<keyword evidence="4" id="KW-1185">Reference proteome</keyword>
<dbReference type="InterPro" id="IPR002931">
    <property type="entry name" value="Transglutaminase-like"/>
</dbReference>
<dbReference type="SUPFAM" id="SSF54001">
    <property type="entry name" value="Cysteine proteinases"/>
    <property type="match status" value="1"/>
</dbReference>
<feature type="chain" id="PRO_5041634786" evidence="1">
    <location>
        <begin position="23"/>
        <end position="375"/>
    </location>
</feature>
<dbReference type="SMART" id="SM00460">
    <property type="entry name" value="TGc"/>
    <property type="match status" value="1"/>
</dbReference>
<evidence type="ECO:0000313" key="4">
    <source>
        <dbReference type="Proteomes" id="UP001178662"/>
    </source>
</evidence>
<dbReference type="EMBL" id="CP119317">
    <property type="protein sequence ID" value="WEK54716.1"/>
    <property type="molecule type" value="Genomic_DNA"/>
</dbReference>
<keyword evidence="1" id="KW-0732">Signal</keyword>
<dbReference type="Gene3D" id="3.10.620.30">
    <property type="match status" value="1"/>
</dbReference>
<dbReference type="InterPro" id="IPR038765">
    <property type="entry name" value="Papain-like_cys_pep_sf"/>
</dbReference>
<dbReference type="Proteomes" id="UP001178662">
    <property type="component" value="Chromosome"/>
</dbReference>
<proteinExistence type="predicted"/>